<dbReference type="Pfam" id="PF13443">
    <property type="entry name" value="HTH_26"/>
    <property type="match status" value="1"/>
</dbReference>
<evidence type="ECO:0000259" key="1">
    <source>
        <dbReference type="Pfam" id="PF13443"/>
    </source>
</evidence>
<dbReference type="EMBL" id="VSSQ01000120">
    <property type="protein sequence ID" value="MPL78837.1"/>
    <property type="molecule type" value="Genomic_DNA"/>
</dbReference>
<organism evidence="2">
    <name type="scientific">bioreactor metagenome</name>
    <dbReference type="NCBI Taxonomy" id="1076179"/>
    <lineage>
        <taxon>unclassified sequences</taxon>
        <taxon>metagenomes</taxon>
        <taxon>ecological metagenomes</taxon>
    </lineage>
</organism>
<protein>
    <recommendedName>
        <fullName evidence="1">HTH cro/C1-type domain-containing protein</fullName>
    </recommendedName>
</protein>
<dbReference type="Gene3D" id="1.10.10.60">
    <property type="entry name" value="Homeodomain-like"/>
    <property type="match status" value="1"/>
</dbReference>
<dbReference type="AlphaFoldDB" id="A0A644UIK4"/>
<reference evidence="2" key="1">
    <citation type="submission" date="2019-08" db="EMBL/GenBank/DDBJ databases">
        <authorList>
            <person name="Kucharzyk K."/>
            <person name="Murdoch R.W."/>
            <person name="Higgins S."/>
            <person name="Loffler F."/>
        </authorList>
    </citation>
    <scope>NUCLEOTIDE SEQUENCE</scope>
</reference>
<dbReference type="InterPro" id="IPR001387">
    <property type="entry name" value="Cro/C1-type_HTH"/>
</dbReference>
<comment type="caution">
    <text evidence="2">The sequence shown here is derived from an EMBL/GenBank/DDBJ whole genome shotgun (WGS) entry which is preliminary data.</text>
</comment>
<gene>
    <name evidence="2" type="ORF">SDC9_24707</name>
</gene>
<evidence type="ECO:0000313" key="2">
    <source>
        <dbReference type="EMBL" id="MPL78837.1"/>
    </source>
</evidence>
<sequence length="55" mass="6633">MSNIDKQTITIKELSKRLNISEQTYHNWKKEKPELIKLINMGLDMEKLLKKYNIK</sequence>
<name>A0A644UIK4_9ZZZZ</name>
<proteinExistence type="predicted"/>
<accession>A0A644UIK4</accession>
<feature type="domain" description="HTH cro/C1-type" evidence="1">
    <location>
        <begin position="7"/>
        <end position="37"/>
    </location>
</feature>